<keyword evidence="6" id="KW-0804">Transcription</keyword>
<dbReference type="STRING" id="1276920.ADIAG_04009"/>
<comment type="caution">
    <text evidence="9">The sequence shown here is derived from an EMBL/GenBank/DDBJ whole genome shotgun (WGS) entry which is preliminary data.</text>
</comment>
<comment type="subunit">
    <text evidence="1">Homotrimer.</text>
</comment>
<dbReference type="EMBL" id="AOCK01000015">
    <property type="protein sequence ID" value="EMQ96683.1"/>
    <property type="molecule type" value="Genomic_DNA"/>
</dbReference>
<dbReference type="InterPro" id="IPR015867">
    <property type="entry name" value="N-reg_PII/ATP_PRibTrfase_C"/>
</dbReference>
<dbReference type="InterPro" id="IPR002332">
    <property type="entry name" value="N-reg_PII_urydylation_site"/>
</dbReference>
<dbReference type="PATRIC" id="fig|1276920.7.peg.4000"/>
<gene>
    <name evidence="9" type="ORF">ADIAG_04009</name>
</gene>
<sequence length="112" mass="12275">MKLVTAIIRPEKTDLIRDALESYGVQGMTISQASGYGRQRGHTQVYRGAEYTVDLLPKVRLEILVDDNSCDDILDVLISTANTGIAGDGKIWVTQVEEVIRVRTGERGLAAV</sequence>
<evidence type="ECO:0000256" key="3">
    <source>
        <dbReference type="ARBA" id="ARBA00022553"/>
    </source>
</evidence>
<dbReference type="RefSeq" id="WP_007273157.1">
    <property type="nucleotide sequence ID" value="NZ_AOCK01000015.1"/>
</dbReference>
<dbReference type="InterPro" id="IPR011322">
    <property type="entry name" value="N-reg_PII-like_a/b"/>
</dbReference>
<comment type="similarity">
    <text evidence="8">Belongs to the P(II) protein family.</text>
</comment>
<dbReference type="PRINTS" id="PR00340">
    <property type="entry name" value="PIIGLNB"/>
</dbReference>
<dbReference type="GO" id="GO:0030234">
    <property type="term" value="F:enzyme regulator activity"/>
    <property type="evidence" value="ECO:0007669"/>
    <property type="project" value="InterPro"/>
</dbReference>
<evidence type="ECO:0000256" key="7">
    <source>
        <dbReference type="PIRSR" id="PIRSR602187-50"/>
    </source>
</evidence>
<dbReference type="PROSITE" id="PS51343">
    <property type="entry name" value="PII_GLNB_DOM"/>
    <property type="match status" value="1"/>
</dbReference>
<accession>M7NDV7</accession>
<evidence type="ECO:0000256" key="1">
    <source>
        <dbReference type="ARBA" id="ARBA00011233"/>
    </source>
</evidence>
<name>M7NDV7_9MICC</name>
<dbReference type="Gene3D" id="3.30.70.120">
    <property type="match status" value="1"/>
</dbReference>
<dbReference type="Proteomes" id="UP000012015">
    <property type="component" value="Unassembled WGS sequence"/>
</dbReference>
<keyword evidence="4" id="KW-0547">Nucleotide-binding</keyword>
<dbReference type="InterPro" id="IPR002187">
    <property type="entry name" value="N-reg_PII"/>
</dbReference>
<dbReference type="AlphaFoldDB" id="M7NDV7"/>
<proteinExistence type="inferred from homology"/>
<evidence type="ECO:0000256" key="6">
    <source>
        <dbReference type="ARBA" id="ARBA00023163"/>
    </source>
</evidence>
<dbReference type="eggNOG" id="COG0347">
    <property type="taxonomic scope" value="Bacteria"/>
</dbReference>
<dbReference type="InterPro" id="IPR017918">
    <property type="entry name" value="N-reg_PII_CS"/>
</dbReference>
<keyword evidence="3 7" id="KW-0597">Phosphoprotein</keyword>
<evidence type="ECO:0000256" key="4">
    <source>
        <dbReference type="ARBA" id="ARBA00022741"/>
    </source>
</evidence>
<organism evidence="9 10">
    <name type="scientific">Paeniglutamicibacter gangotriensis Lz1y</name>
    <dbReference type="NCBI Taxonomy" id="1276920"/>
    <lineage>
        <taxon>Bacteria</taxon>
        <taxon>Bacillati</taxon>
        <taxon>Actinomycetota</taxon>
        <taxon>Actinomycetes</taxon>
        <taxon>Micrococcales</taxon>
        <taxon>Micrococcaceae</taxon>
        <taxon>Paeniglutamicibacter</taxon>
    </lineage>
</organism>
<protein>
    <recommendedName>
        <fullName evidence="2">Nitrogen regulatory protein P-II</fullName>
    </recommendedName>
</protein>
<evidence type="ECO:0000313" key="10">
    <source>
        <dbReference type="Proteomes" id="UP000012015"/>
    </source>
</evidence>
<dbReference type="Pfam" id="PF00543">
    <property type="entry name" value="P-II"/>
    <property type="match status" value="1"/>
</dbReference>
<dbReference type="SMART" id="SM00938">
    <property type="entry name" value="P-II"/>
    <property type="match status" value="1"/>
</dbReference>
<keyword evidence="10" id="KW-1185">Reference proteome</keyword>
<evidence type="ECO:0000256" key="8">
    <source>
        <dbReference type="RuleBase" id="RU003936"/>
    </source>
</evidence>
<dbReference type="PROSITE" id="PS00638">
    <property type="entry name" value="PII_GLNB_CTER"/>
    <property type="match status" value="1"/>
</dbReference>
<evidence type="ECO:0000256" key="2">
    <source>
        <dbReference type="ARBA" id="ARBA00015681"/>
    </source>
</evidence>
<dbReference type="PROSITE" id="PS00496">
    <property type="entry name" value="PII_GLNB_UMP"/>
    <property type="match status" value="1"/>
</dbReference>
<keyword evidence="5" id="KW-0805">Transcription regulation</keyword>
<feature type="modified residue" description="O-UMP-tyrosine" evidence="7">
    <location>
        <position position="51"/>
    </location>
</feature>
<reference evidence="9 10" key="1">
    <citation type="journal article" date="2013" name="Genome Announc.">
        <title>Draft Genome Sequence of Arthrobacter gangotriensis Strain Lz1yT, Isolated from a Penguin Rookery Soil Sample Collected in Antarctica, near the Indian Station Dakshin Gangotri.</title>
        <authorList>
            <person name="Shivaji S."/>
            <person name="Ara S."/>
            <person name="Bandi S."/>
            <person name="Singh A."/>
            <person name="Kumar Pinnaka A."/>
        </authorList>
    </citation>
    <scope>NUCLEOTIDE SEQUENCE [LARGE SCALE GENOMIC DNA]</scope>
    <source>
        <strain evidence="9 10">Lz1y</strain>
    </source>
</reference>
<evidence type="ECO:0000313" key="9">
    <source>
        <dbReference type="EMBL" id="EMQ96683.1"/>
    </source>
</evidence>
<dbReference type="PANTHER" id="PTHR30115">
    <property type="entry name" value="NITROGEN REGULATORY PROTEIN P-II"/>
    <property type="match status" value="1"/>
</dbReference>
<dbReference type="GO" id="GO:0005524">
    <property type="term" value="F:ATP binding"/>
    <property type="evidence" value="ECO:0007669"/>
    <property type="project" value="TreeGrafter"/>
</dbReference>
<evidence type="ECO:0000256" key="5">
    <source>
        <dbReference type="ARBA" id="ARBA00023015"/>
    </source>
</evidence>
<dbReference type="GO" id="GO:0006808">
    <property type="term" value="P:regulation of nitrogen utilization"/>
    <property type="evidence" value="ECO:0007669"/>
    <property type="project" value="InterPro"/>
</dbReference>
<dbReference type="GO" id="GO:0005829">
    <property type="term" value="C:cytosol"/>
    <property type="evidence" value="ECO:0007669"/>
    <property type="project" value="TreeGrafter"/>
</dbReference>
<dbReference type="SUPFAM" id="SSF54913">
    <property type="entry name" value="GlnB-like"/>
    <property type="match status" value="1"/>
</dbReference>
<dbReference type="PANTHER" id="PTHR30115:SF11">
    <property type="entry name" value="NITROGEN REGULATORY PROTEIN P-II HOMOLOG"/>
    <property type="match status" value="1"/>
</dbReference>